<dbReference type="EMBL" id="QKYU01000005">
    <property type="protein sequence ID" value="PZW48346.1"/>
    <property type="molecule type" value="Genomic_DNA"/>
</dbReference>
<dbReference type="InterPro" id="IPR058671">
    <property type="entry name" value="DUF6311_C"/>
</dbReference>
<dbReference type="AlphaFoldDB" id="A0A2W7J910"/>
<feature type="transmembrane region" description="Helical" evidence="1">
    <location>
        <begin position="290"/>
        <end position="307"/>
    </location>
</feature>
<feature type="transmembrane region" description="Helical" evidence="1">
    <location>
        <begin position="363"/>
        <end position="380"/>
    </location>
</feature>
<gene>
    <name evidence="4" type="ORF">C8P66_10595</name>
</gene>
<comment type="caution">
    <text evidence="4">The sequence shown here is derived from an EMBL/GenBank/DDBJ whole genome shotgun (WGS) entry which is preliminary data.</text>
</comment>
<feature type="transmembrane region" description="Helical" evidence="1">
    <location>
        <begin position="221"/>
        <end position="245"/>
    </location>
</feature>
<proteinExistence type="predicted"/>
<keyword evidence="1" id="KW-1133">Transmembrane helix</keyword>
<feature type="transmembrane region" description="Helical" evidence="1">
    <location>
        <begin position="176"/>
        <end position="209"/>
    </location>
</feature>
<evidence type="ECO:0000313" key="4">
    <source>
        <dbReference type="EMBL" id="PZW48346.1"/>
    </source>
</evidence>
<dbReference type="OrthoDB" id="1814621at2"/>
<accession>A0A2W7J910</accession>
<feature type="domain" description="DUF6311" evidence="3">
    <location>
        <begin position="423"/>
        <end position="519"/>
    </location>
</feature>
<dbReference type="Pfam" id="PF19830">
    <property type="entry name" value="DUF6311"/>
    <property type="match status" value="1"/>
</dbReference>
<dbReference type="InterPro" id="IPR046278">
    <property type="entry name" value="DUF6311"/>
</dbReference>
<feature type="transmembrane region" description="Helical" evidence="1">
    <location>
        <begin position="102"/>
        <end position="122"/>
    </location>
</feature>
<dbReference type="Pfam" id="PF25853">
    <property type="entry name" value="DUF6311_C"/>
    <property type="match status" value="1"/>
</dbReference>
<feature type="domain" description="DUF6311" evidence="2">
    <location>
        <begin position="12"/>
        <end position="398"/>
    </location>
</feature>
<evidence type="ECO:0000259" key="2">
    <source>
        <dbReference type="Pfam" id="PF19830"/>
    </source>
</evidence>
<keyword evidence="1" id="KW-0472">Membrane</keyword>
<dbReference type="RefSeq" id="WP_146422732.1">
    <property type="nucleotide sequence ID" value="NZ_QKYU01000005.1"/>
</dbReference>
<organism evidence="4 5">
    <name type="scientific">Humitalea rosea</name>
    <dbReference type="NCBI Taxonomy" id="990373"/>
    <lineage>
        <taxon>Bacteria</taxon>
        <taxon>Pseudomonadati</taxon>
        <taxon>Pseudomonadota</taxon>
        <taxon>Alphaproteobacteria</taxon>
        <taxon>Acetobacterales</taxon>
        <taxon>Roseomonadaceae</taxon>
        <taxon>Humitalea</taxon>
    </lineage>
</organism>
<name>A0A2W7J910_9PROT</name>
<sequence length="540" mass="57681">MSRRARAYLLAALLGLVLAAWTFPPDVLLPHAGMAWAPVGDAAQHIIAQRYFLQDSWRWPPLFAMNLNTPEGLNIAFADGIPLLALPLKLVAAWLPQGFHGIGIWYAISCVLQPVAAVWALRGAGEKRLLPAIGVALAALSTPAWLGRYGHAALGGHFLLLLSLGLYPRLVRGPRLWPAAVALSVAMLLAHPYLMMMGMALLAAVPLTLLLRPNRGRERGWIMAAAGLGACMAAVLLVMVLFGYFGAVGDGGYGRYAMNLLSPVWPYRSGLLPGLVTTEVDATGFGGWEGFNWLGAGLLLGLVLALWHGGAWDLVRRHAGLALAMLGLTVLAVSQRVGLGSQIILDLGQAPAVLEQFRASGRFFWPVAYVLLIGVALLLARWRPWLVLALGLLQFADAVPMRAALHDWAARRPAWGLEAAPLRALFATHERLSLFPSWPCIAPRDEESFSLAQQALALASETAIPVNTMQVARWRTPPVCRDTELAATPIGPGELRLFLPAARALAPPGCAVVGQALACGLTRRSADAVPPDTAAGSSSR</sequence>
<evidence type="ECO:0008006" key="6">
    <source>
        <dbReference type="Google" id="ProtNLM"/>
    </source>
</evidence>
<reference evidence="4 5" key="1">
    <citation type="submission" date="2018-06" db="EMBL/GenBank/DDBJ databases">
        <title>Genomic Encyclopedia of Archaeal and Bacterial Type Strains, Phase II (KMG-II): from individual species to whole genera.</title>
        <authorList>
            <person name="Goeker M."/>
        </authorList>
    </citation>
    <scope>NUCLEOTIDE SEQUENCE [LARGE SCALE GENOMIC DNA]</scope>
    <source>
        <strain evidence="4 5">DSM 24525</strain>
    </source>
</reference>
<evidence type="ECO:0000313" key="5">
    <source>
        <dbReference type="Proteomes" id="UP000249688"/>
    </source>
</evidence>
<evidence type="ECO:0000259" key="3">
    <source>
        <dbReference type="Pfam" id="PF25853"/>
    </source>
</evidence>
<dbReference type="Proteomes" id="UP000249688">
    <property type="component" value="Unassembled WGS sequence"/>
</dbReference>
<evidence type="ECO:0000256" key="1">
    <source>
        <dbReference type="SAM" id="Phobius"/>
    </source>
</evidence>
<feature type="transmembrane region" description="Helical" evidence="1">
    <location>
        <begin position="128"/>
        <end position="146"/>
    </location>
</feature>
<keyword evidence="5" id="KW-1185">Reference proteome</keyword>
<keyword evidence="1" id="KW-0812">Transmembrane</keyword>
<protein>
    <recommendedName>
        <fullName evidence="6">YfhO family protein</fullName>
    </recommendedName>
</protein>